<dbReference type="OrthoDB" id="1198867at2"/>
<dbReference type="AlphaFoldDB" id="A0A5J4IX90"/>
<feature type="domain" description="UspA" evidence="1">
    <location>
        <begin position="11"/>
        <end position="139"/>
    </location>
</feature>
<gene>
    <name evidence="2" type="ORF">ULMA_01810</name>
</gene>
<protein>
    <recommendedName>
        <fullName evidence="1">UspA domain-containing protein</fullName>
    </recommendedName>
</protein>
<dbReference type="Proteomes" id="UP000326509">
    <property type="component" value="Unassembled WGS sequence"/>
</dbReference>
<dbReference type="RefSeq" id="WP_151672169.1">
    <property type="nucleotide sequence ID" value="NZ_BKCG01000001.1"/>
</dbReference>
<accession>A0A5J4IX90</accession>
<dbReference type="InterPro" id="IPR006016">
    <property type="entry name" value="UspA"/>
</dbReference>
<dbReference type="Pfam" id="PF00582">
    <property type="entry name" value="Usp"/>
    <property type="match status" value="1"/>
</dbReference>
<evidence type="ECO:0000313" key="3">
    <source>
        <dbReference type="Proteomes" id="UP000326509"/>
    </source>
</evidence>
<name>A0A5J4IX90_9FLAO</name>
<evidence type="ECO:0000313" key="2">
    <source>
        <dbReference type="EMBL" id="GER58073.1"/>
    </source>
</evidence>
<dbReference type="CDD" id="cd00293">
    <property type="entry name" value="USP-like"/>
    <property type="match status" value="1"/>
</dbReference>
<comment type="caution">
    <text evidence="2">The sequence shown here is derived from an EMBL/GenBank/DDBJ whole genome shotgun (WGS) entry which is preliminary data.</text>
</comment>
<keyword evidence="3" id="KW-1185">Reference proteome</keyword>
<reference evidence="2 3" key="1">
    <citation type="submission" date="2019-08" db="EMBL/GenBank/DDBJ databases">
        <title>Draft genome sequence of Ulvibacter marinus type strain NBRC 109484.</title>
        <authorList>
            <person name="Kawano K."/>
            <person name="Ushijima N."/>
            <person name="Kihara M."/>
            <person name="Itoh H."/>
        </authorList>
    </citation>
    <scope>NUCLEOTIDE SEQUENCE [LARGE SCALE GENOMIC DNA]</scope>
    <source>
        <strain evidence="2 3">NBRC 109484</strain>
    </source>
</reference>
<proteinExistence type="predicted"/>
<dbReference type="EMBL" id="BKCG01000001">
    <property type="protein sequence ID" value="GER58073.1"/>
    <property type="molecule type" value="Genomic_DNA"/>
</dbReference>
<evidence type="ECO:0000259" key="1">
    <source>
        <dbReference type="Pfam" id="PF00582"/>
    </source>
</evidence>
<dbReference type="SUPFAM" id="SSF52402">
    <property type="entry name" value="Adenine nucleotide alpha hydrolases-like"/>
    <property type="match status" value="1"/>
</dbReference>
<dbReference type="Gene3D" id="3.40.50.620">
    <property type="entry name" value="HUPs"/>
    <property type="match status" value="1"/>
</dbReference>
<dbReference type="InterPro" id="IPR014729">
    <property type="entry name" value="Rossmann-like_a/b/a_fold"/>
</dbReference>
<organism evidence="2 3">
    <name type="scientific">Patiriisocius marinus</name>
    <dbReference type="NCBI Taxonomy" id="1397112"/>
    <lineage>
        <taxon>Bacteria</taxon>
        <taxon>Pseudomonadati</taxon>
        <taxon>Bacteroidota</taxon>
        <taxon>Flavobacteriia</taxon>
        <taxon>Flavobacteriales</taxon>
        <taxon>Flavobacteriaceae</taxon>
        <taxon>Patiriisocius</taxon>
    </lineage>
</organism>
<sequence>MNSDKTTSKYKFLVLIDKSKASYNGLKNAVSLAKLINGSIDILQVTSPTSVVTQENQIASMAAIGEEASKQKKELQQLVDTIANKDKNVAINYSFTIGNVKNEIKKHIDKTKPDIIVLGKRKNKIINILGDQVTEELLKTHNGGILICSKKEVPTSYSDQSIGFLNNHYGLEKLSFVEDIRRLTEKPLKIFRNKDPGNLTNVDLTLESGSTQTANKDNIIFEFDANKSTDDMANFISKNNLALLCINNNEEKNQSFLSTLNNTLTKTIEKTNTPVLVLNNN</sequence>